<feature type="non-terminal residue" evidence="1">
    <location>
        <position position="1"/>
    </location>
</feature>
<dbReference type="SUPFAM" id="SSF52113">
    <property type="entry name" value="BRCT domain"/>
    <property type="match status" value="1"/>
</dbReference>
<gene>
    <name evidence="1" type="ORF">P691DRAFT_615154</name>
</gene>
<name>A0A9P5WXX9_9AGAR</name>
<dbReference type="AlphaFoldDB" id="A0A9P5WXX9"/>
<dbReference type="InterPro" id="IPR036420">
    <property type="entry name" value="BRCT_dom_sf"/>
</dbReference>
<dbReference type="EMBL" id="MU153494">
    <property type="protein sequence ID" value="KAF9439752.1"/>
    <property type="molecule type" value="Genomic_DNA"/>
</dbReference>
<feature type="non-terminal residue" evidence="1">
    <location>
        <position position="94"/>
    </location>
</feature>
<keyword evidence="2" id="KW-1185">Reference proteome</keyword>
<dbReference type="OrthoDB" id="342264at2759"/>
<evidence type="ECO:0000313" key="2">
    <source>
        <dbReference type="Proteomes" id="UP000807342"/>
    </source>
</evidence>
<proteinExistence type="predicted"/>
<protein>
    <recommendedName>
        <fullName evidence="3">BRCT domain-containing protein</fullName>
    </recommendedName>
</protein>
<reference evidence="1" key="1">
    <citation type="submission" date="2020-11" db="EMBL/GenBank/DDBJ databases">
        <authorList>
            <consortium name="DOE Joint Genome Institute"/>
            <person name="Ahrendt S."/>
            <person name="Riley R."/>
            <person name="Andreopoulos W."/>
            <person name="Labutti K."/>
            <person name="Pangilinan J."/>
            <person name="Ruiz-Duenas F.J."/>
            <person name="Barrasa J.M."/>
            <person name="Sanchez-Garcia M."/>
            <person name="Camarero S."/>
            <person name="Miyauchi S."/>
            <person name="Serrano A."/>
            <person name="Linde D."/>
            <person name="Babiker R."/>
            <person name="Drula E."/>
            <person name="Ayuso-Fernandez I."/>
            <person name="Pacheco R."/>
            <person name="Padilla G."/>
            <person name="Ferreira P."/>
            <person name="Barriuso J."/>
            <person name="Kellner H."/>
            <person name="Castanera R."/>
            <person name="Alfaro M."/>
            <person name="Ramirez L."/>
            <person name="Pisabarro A.G."/>
            <person name="Kuo A."/>
            <person name="Tritt A."/>
            <person name="Lipzen A."/>
            <person name="He G."/>
            <person name="Yan M."/>
            <person name="Ng V."/>
            <person name="Cullen D."/>
            <person name="Martin F."/>
            <person name="Rosso M.-N."/>
            <person name="Henrissat B."/>
            <person name="Hibbett D."/>
            <person name="Martinez A.T."/>
            <person name="Grigoriev I.V."/>
        </authorList>
    </citation>
    <scope>NUCLEOTIDE SEQUENCE</scope>
    <source>
        <strain evidence="1">MF-IS2</strain>
    </source>
</reference>
<evidence type="ECO:0008006" key="3">
    <source>
        <dbReference type="Google" id="ProtNLM"/>
    </source>
</evidence>
<organism evidence="1 2">
    <name type="scientific">Macrolepiota fuliginosa MF-IS2</name>
    <dbReference type="NCBI Taxonomy" id="1400762"/>
    <lineage>
        <taxon>Eukaryota</taxon>
        <taxon>Fungi</taxon>
        <taxon>Dikarya</taxon>
        <taxon>Basidiomycota</taxon>
        <taxon>Agaricomycotina</taxon>
        <taxon>Agaricomycetes</taxon>
        <taxon>Agaricomycetidae</taxon>
        <taxon>Agaricales</taxon>
        <taxon>Agaricineae</taxon>
        <taxon>Agaricaceae</taxon>
        <taxon>Macrolepiota</taxon>
    </lineage>
</organism>
<evidence type="ECO:0000313" key="1">
    <source>
        <dbReference type="EMBL" id="KAF9439752.1"/>
    </source>
</evidence>
<comment type="caution">
    <text evidence="1">The sequence shown here is derived from an EMBL/GenBank/DDBJ whole genome shotgun (WGS) entry which is preliminary data.</text>
</comment>
<accession>A0A9P5WXX9</accession>
<dbReference type="Proteomes" id="UP000807342">
    <property type="component" value="Unassembled WGS sequence"/>
</dbReference>
<sequence>YTGNYSYQLHRGSSVYIKQLMKAVGATFTRLEYGTHCSIVCIYLPLTDLASSHSWSIPIVKCTWLKDSSIQWHHLTSATAKYIIFPEGVDFSKL</sequence>